<reference evidence="11 12" key="1">
    <citation type="submission" date="2022-10" db="EMBL/GenBank/DDBJ databases">
        <title>Luteolibacter flavescens strain MCCC 1K03193, whole genome shotgun sequencing project.</title>
        <authorList>
            <person name="Zhao G."/>
            <person name="Shen L."/>
        </authorList>
    </citation>
    <scope>NUCLEOTIDE SEQUENCE [LARGE SCALE GENOMIC DNA]</scope>
    <source>
        <strain evidence="11 12">MCCC 1K03193</strain>
    </source>
</reference>
<comment type="catalytic activity">
    <reaction evidence="3">
        <text>uridine(65) in tRNA = pseudouridine(65) in tRNA</text>
        <dbReference type="Rhea" id="RHEA:42536"/>
        <dbReference type="Rhea" id="RHEA-COMP:10103"/>
        <dbReference type="Rhea" id="RHEA-COMP:10104"/>
        <dbReference type="ChEBI" id="CHEBI:65314"/>
        <dbReference type="ChEBI" id="CHEBI:65315"/>
        <dbReference type="EC" id="5.4.99.26"/>
    </reaction>
</comment>
<evidence type="ECO:0000313" key="12">
    <source>
        <dbReference type="Proteomes" id="UP001207930"/>
    </source>
</evidence>
<evidence type="ECO:0000256" key="3">
    <source>
        <dbReference type="ARBA" id="ARBA00036607"/>
    </source>
</evidence>
<sequence length="234" mass="26008">MLPVSILYLDEALVAIDKPAGMIVHPGRDEEGPEWIAMKRVRDMLCQQVYPVHRLDRPTSGVLLFALTPESCVRIQQSFERRQVEKTYLAVAEGTSPLQWTCEKPLQRTPSEPAQPSKTDFERLAVIAEGFNASVPDLSLSLLKASPYTGRYHQIRRHLVEAGHPIIGDFRYAGAEHSMKLGDALGTGTRMLLQAKSLILPHPVTGESLEITAPADADFLRCFPALEEELRPVS</sequence>
<dbReference type="InterPro" id="IPR006224">
    <property type="entry name" value="PsdUridine_synth_RluA-like_CS"/>
</dbReference>
<evidence type="ECO:0000256" key="4">
    <source>
        <dbReference type="ARBA" id="ARBA00037670"/>
    </source>
</evidence>
<dbReference type="Proteomes" id="UP001207930">
    <property type="component" value="Unassembled WGS sequence"/>
</dbReference>
<evidence type="ECO:0000256" key="6">
    <source>
        <dbReference type="ARBA" id="ARBA00040675"/>
    </source>
</evidence>
<evidence type="ECO:0000313" key="11">
    <source>
        <dbReference type="EMBL" id="MCW1883597.1"/>
    </source>
</evidence>
<dbReference type="EMBL" id="JAPDDS010000001">
    <property type="protein sequence ID" value="MCW1883597.1"/>
    <property type="molecule type" value="Genomic_DNA"/>
</dbReference>
<dbReference type="InterPro" id="IPR050188">
    <property type="entry name" value="RluA_PseudoU_synthase"/>
</dbReference>
<dbReference type="InterPro" id="IPR006145">
    <property type="entry name" value="PsdUridine_synth_RsuA/RluA"/>
</dbReference>
<proteinExistence type="predicted"/>
<evidence type="ECO:0000256" key="2">
    <source>
        <dbReference type="ARBA" id="ARBA00023235"/>
    </source>
</evidence>
<dbReference type="Pfam" id="PF00849">
    <property type="entry name" value="PseudoU_synth_2"/>
    <property type="match status" value="1"/>
</dbReference>
<evidence type="ECO:0000256" key="7">
    <source>
        <dbReference type="ARBA" id="ARBA00041803"/>
    </source>
</evidence>
<evidence type="ECO:0000256" key="8">
    <source>
        <dbReference type="ARBA" id="ARBA00041975"/>
    </source>
</evidence>
<dbReference type="EC" id="5.4.99.26" evidence="5"/>
<dbReference type="PANTHER" id="PTHR21600">
    <property type="entry name" value="MITOCHONDRIAL RNA PSEUDOURIDINE SYNTHASE"/>
    <property type="match status" value="1"/>
</dbReference>
<gene>
    <name evidence="11" type="ORF">OKA04_02585</name>
</gene>
<name>A0ABT3FJG2_9BACT</name>
<dbReference type="SUPFAM" id="SSF55120">
    <property type="entry name" value="Pseudouridine synthase"/>
    <property type="match status" value="1"/>
</dbReference>
<dbReference type="Gene3D" id="3.30.2350.10">
    <property type="entry name" value="Pseudouridine synthase"/>
    <property type="match status" value="1"/>
</dbReference>
<feature type="domain" description="Pseudouridine synthase RsuA/RluA-like" evidence="10">
    <location>
        <begin position="13"/>
        <end position="159"/>
    </location>
</feature>
<dbReference type="PROSITE" id="PS01129">
    <property type="entry name" value="PSI_RLU"/>
    <property type="match status" value="1"/>
</dbReference>
<evidence type="ECO:0000259" key="10">
    <source>
        <dbReference type="Pfam" id="PF00849"/>
    </source>
</evidence>
<evidence type="ECO:0000256" key="9">
    <source>
        <dbReference type="ARBA" id="ARBA00043049"/>
    </source>
</evidence>
<dbReference type="PANTHER" id="PTHR21600:SF56">
    <property type="entry name" value="TRNA PSEUDOURIDINE SYNTHASE C"/>
    <property type="match status" value="1"/>
</dbReference>
<keyword evidence="12" id="KW-1185">Reference proteome</keyword>
<keyword evidence="2" id="KW-0413">Isomerase</keyword>
<organism evidence="11 12">
    <name type="scientific">Luteolibacter flavescens</name>
    <dbReference type="NCBI Taxonomy" id="1859460"/>
    <lineage>
        <taxon>Bacteria</taxon>
        <taxon>Pseudomonadati</taxon>
        <taxon>Verrucomicrobiota</taxon>
        <taxon>Verrucomicrobiia</taxon>
        <taxon>Verrucomicrobiales</taxon>
        <taxon>Verrucomicrobiaceae</taxon>
        <taxon>Luteolibacter</taxon>
    </lineage>
</organism>
<keyword evidence="1" id="KW-0819">tRNA processing</keyword>
<comment type="caution">
    <text evidence="11">The sequence shown here is derived from an EMBL/GenBank/DDBJ whole genome shotgun (WGS) entry which is preliminary data.</text>
</comment>
<dbReference type="InterPro" id="IPR020103">
    <property type="entry name" value="PsdUridine_synth_cat_dom_sf"/>
</dbReference>
<accession>A0ABT3FJG2</accession>
<comment type="function">
    <text evidence="4">Responsible for synthesis of pseudouridine from uracil-65 in transfer RNAs.</text>
</comment>
<evidence type="ECO:0000256" key="5">
    <source>
        <dbReference type="ARBA" id="ARBA00038943"/>
    </source>
</evidence>
<protein>
    <recommendedName>
        <fullName evidence="6">tRNA pseudouridine synthase C</fullName>
        <ecNumber evidence="5">5.4.99.26</ecNumber>
    </recommendedName>
    <alternativeName>
        <fullName evidence="8">tRNA pseudouridine(65) synthase</fullName>
    </alternativeName>
    <alternativeName>
        <fullName evidence="9">tRNA pseudouridylate synthase C</fullName>
    </alternativeName>
    <alternativeName>
        <fullName evidence="7">tRNA-uridine isomerase C</fullName>
    </alternativeName>
</protein>
<evidence type="ECO:0000256" key="1">
    <source>
        <dbReference type="ARBA" id="ARBA00022694"/>
    </source>
</evidence>
<dbReference type="RefSeq" id="WP_264499555.1">
    <property type="nucleotide sequence ID" value="NZ_JAPDDS010000001.1"/>
</dbReference>